<keyword evidence="2" id="KW-1185">Reference proteome</keyword>
<protein>
    <submittedName>
        <fullName evidence="3">C-type lectin domain-containing protein</fullName>
    </submittedName>
</protein>
<dbReference type="InterPro" id="IPR001304">
    <property type="entry name" value="C-type_lectin-like"/>
</dbReference>
<accession>A0A914VU25</accession>
<dbReference type="AlphaFoldDB" id="A0A914VU25"/>
<feature type="domain" description="C-type lectin" evidence="1">
    <location>
        <begin position="45"/>
        <end position="124"/>
    </location>
</feature>
<evidence type="ECO:0000313" key="2">
    <source>
        <dbReference type="Proteomes" id="UP000887566"/>
    </source>
</evidence>
<proteinExistence type="predicted"/>
<evidence type="ECO:0000313" key="3">
    <source>
        <dbReference type="WBParaSite" id="PSAMB.scaffold2390size23461.g17650.t1"/>
    </source>
</evidence>
<dbReference type="PROSITE" id="PS50041">
    <property type="entry name" value="C_TYPE_LECTIN_2"/>
    <property type="match status" value="1"/>
</dbReference>
<dbReference type="Proteomes" id="UP000887566">
    <property type="component" value="Unplaced"/>
</dbReference>
<dbReference type="InterPro" id="IPR016187">
    <property type="entry name" value="CTDL_fold"/>
</dbReference>
<dbReference type="WBParaSite" id="PSAMB.scaffold2390size23461.g17650.t1">
    <property type="protein sequence ID" value="PSAMB.scaffold2390size23461.g17650.t1"/>
    <property type="gene ID" value="PSAMB.scaffold2390size23461.g17650"/>
</dbReference>
<name>A0A914VU25_9BILA</name>
<dbReference type="SUPFAM" id="SSF56436">
    <property type="entry name" value="C-type lectin-like"/>
    <property type="match status" value="1"/>
</dbReference>
<evidence type="ECO:0000259" key="1">
    <source>
        <dbReference type="PROSITE" id="PS50041"/>
    </source>
</evidence>
<organism evidence="2 3">
    <name type="scientific">Plectus sambesii</name>
    <dbReference type="NCBI Taxonomy" id="2011161"/>
    <lineage>
        <taxon>Eukaryota</taxon>
        <taxon>Metazoa</taxon>
        <taxon>Ecdysozoa</taxon>
        <taxon>Nematoda</taxon>
        <taxon>Chromadorea</taxon>
        <taxon>Plectida</taxon>
        <taxon>Plectina</taxon>
        <taxon>Plectoidea</taxon>
        <taxon>Plectidae</taxon>
        <taxon>Plectus</taxon>
    </lineage>
</organism>
<dbReference type="Gene3D" id="3.10.100.10">
    <property type="entry name" value="Mannose-Binding Protein A, subunit A"/>
    <property type="match status" value="1"/>
</dbReference>
<dbReference type="InterPro" id="IPR016186">
    <property type="entry name" value="C-type_lectin-like/link_sf"/>
</dbReference>
<dbReference type="CDD" id="cd00037">
    <property type="entry name" value="CLECT"/>
    <property type="match status" value="1"/>
</dbReference>
<sequence>MKSNYKSPRLGFRVHYRDFHVAAYHLFEPFVLENGIEFNPGIGFVWIGLSNLHSSVLTDYKWNDGSALTYTHWFVGDQIHQAHPEVDSCVGFFVSDLPNFSAYAATWTAGPTGACNQTWPFVCQVSPV</sequence>
<reference evidence="3" key="1">
    <citation type="submission" date="2022-11" db="UniProtKB">
        <authorList>
            <consortium name="WormBaseParasite"/>
        </authorList>
    </citation>
    <scope>IDENTIFICATION</scope>
</reference>